<reference evidence="1 2" key="1">
    <citation type="submission" date="2014-09" db="EMBL/GenBank/DDBJ databases">
        <title>Cedecea neteri SSMD04 Genome Sequencing.</title>
        <authorList>
            <person name="Tan J.-Y."/>
        </authorList>
    </citation>
    <scope>NUCLEOTIDE SEQUENCE [LARGE SCALE GENOMIC DNA]</scope>
    <source>
        <strain evidence="1 2">SSMD04</strain>
    </source>
</reference>
<evidence type="ECO:0000313" key="2">
    <source>
        <dbReference type="Proteomes" id="UP000029481"/>
    </source>
</evidence>
<dbReference type="Proteomes" id="UP000029481">
    <property type="component" value="Chromosome"/>
</dbReference>
<accession>A0A089Q3D7</accession>
<sequence>MNDCPRRYSWKESGLSVSFNHSETPRKMKVLRGVLLLKRLFQRFEHTDIAAVVAGVAEATVQMLETECFGLLYRQRRIVQAYAFDMIDFVIAEGFTDNVGDSQVIVRAYWPDPDMKIPLAAGISQRTGQRFG</sequence>
<gene>
    <name evidence="1" type="ORF">JT31_10215</name>
</gene>
<evidence type="ECO:0000313" key="1">
    <source>
        <dbReference type="EMBL" id="AIR04974.1"/>
    </source>
</evidence>
<proteinExistence type="predicted"/>
<protein>
    <submittedName>
        <fullName evidence="1">Uncharacterized protein</fullName>
    </submittedName>
</protein>
<dbReference type="KEGG" id="cnt:JT31_10215"/>
<name>A0A089Q3D7_9ENTR</name>
<dbReference type="AlphaFoldDB" id="A0A089Q3D7"/>
<organism evidence="1 2">
    <name type="scientific">Cedecea neteri</name>
    <dbReference type="NCBI Taxonomy" id="158822"/>
    <lineage>
        <taxon>Bacteria</taxon>
        <taxon>Pseudomonadati</taxon>
        <taxon>Pseudomonadota</taxon>
        <taxon>Gammaproteobacteria</taxon>
        <taxon>Enterobacterales</taxon>
        <taxon>Enterobacteriaceae</taxon>
        <taxon>Cedecea</taxon>
    </lineage>
</organism>
<dbReference type="EMBL" id="CP009451">
    <property type="protein sequence ID" value="AIR04974.1"/>
    <property type="molecule type" value="Genomic_DNA"/>
</dbReference>
<keyword evidence="2" id="KW-1185">Reference proteome</keyword>